<evidence type="ECO:0000259" key="1">
    <source>
        <dbReference type="Pfam" id="PF12638"/>
    </source>
</evidence>
<dbReference type="AlphaFoldDB" id="A0A9Q0GUM1"/>
<comment type="caution">
    <text evidence="2">The sequence shown here is derived from an EMBL/GenBank/DDBJ whole genome shotgun (WGS) entry which is preliminary data.</text>
</comment>
<protein>
    <recommendedName>
        <fullName evidence="1">Staygreen protein domain-containing protein</fullName>
    </recommendedName>
</protein>
<proteinExistence type="predicted"/>
<dbReference type="InterPro" id="IPR024438">
    <property type="entry name" value="Staygreen"/>
</dbReference>
<reference evidence="2" key="1">
    <citation type="journal article" date="2023" name="Plant J.">
        <title>The genome of the king protea, Protea cynaroides.</title>
        <authorList>
            <person name="Chang J."/>
            <person name="Duong T.A."/>
            <person name="Schoeman C."/>
            <person name="Ma X."/>
            <person name="Roodt D."/>
            <person name="Barker N."/>
            <person name="Li Z."/>
            <person name="Van de Peer Y."/>
            <person name="Mizrachi E."/>
        </authorList>
    </citation>
    <scope>NUCLEOTIDE SEQUENCE</scope>
    <source>
        <tissue evidence="2">Young leaves</tissue>
    </source>
</reference>
<evidence type="ECO:0000313" key="2">
    <source>
        <dbReference type="EMBL" id="KAJ4953864.1"/>
    </source>
</evidence>
<dbReference type="Pfam" id="PF12638">
    <property type="entry name" value="Staygreen"/>
    <property type="match status" value="1"/>
</dbReference>
<accession>A0A9Q0GUM1</accession>
<sequence>MGEAIEKYTEFFPRTYILSHCDMTANLTLAISNSTNIDQVCTLITPPFSLMLYNTCKNHNRYAPSSLLSTSCTTHDFVTVKRLESSHPQCPRLNPTFIIPLPPP</sequence>
<organism evidence="2 3">
    <name type="scientific">Protea cynaroides</name>
    <dbReference type="NCBI Taxonomy" id="273540"/>
    <lineage>
        <taxon>Eukaryota</taxon>
        <taxon>Viridiplantae</taxon>
        <taxon>Streptophyta</taxon>
        <taxon>Embryophyta</taxon>
        <taxon>Tracheophyta</taxon>
        <taxon>Spermatophyta</taxon>
        <taxon>Magnoliopsida</taxon>
        <taxon>Proteales</taxon>
        <taxon>Proteaceae</taxon>
        <taxon>Protea</taxon>
    </lineage>
</organism>
<dbReference type="EMBL" id="JAMYWD010000012">
    <property type="protein sequence ID" value="KAJ4953864.1"/>
    <property type="molecule type" value="Genomic_DNA"/>
</dbReference>
<feature type="domain" description="Staygreen protein" evidence="1">
    <location>
        <begin position="4"/>
        <end position="41"/>
    </location>
</feature>
<evidence type="ECO:0000313" key="3">
    <source>
        <dbReference type="Proteomes" id="UP001141806"/>
    </source>
</evidence>
<name>A0A9Q0GUM1_9MAGN</name>
<keyword evidence="3" id="KW-1185">Reference proteome</keyword>
<gene>
    <name evidence="2" type="ORF">NE237_030696</name>
</gene>
<dbReference type="Proteomes" id="UP001141806">
    <property type="component" value="Unassembled WGS sequence"/>
</dbReference>